<proteinExistence type="predicted"/>
<dbReference type="Gene3D" id="2.50.20.10">
    <property type="entry name" value="Lipoprotein localisation LolA/LolB/LppX"/>
    <property type="match status" value="1"/>
</dbReference>
<gene>
    <name evidence="1" type="ORF">V22_12870</name>
</gene>
<dbReference type="EMBL" id="CP036316">
    <property type="protein sequence ID" value="QDT64057.1"/>
    <property type="molecule type" value="Genomic_DNA"/>
</dbReference>
<organism evidence="1 2">
    <name type="scientific">Calycomorphotria hydatis</name>
    <dbReference type="NCBI Taxonomy" id="2528027"/>
    <lineage>
        <taxon>Bacteria</taxon>
        <taxon>Pseudomonadati</taxon>
        <taxon>Planctomycetota</taxon>
        <taxon>Planctomycetia</taxon>
        <taxon>Planctomycetales</taxon>
        <taxon>Planctomycetaceae</taxon>
        <taxon>Calycomorphotria</taxon>
    </lineage>
</organism>
<dbReference type="AlphaFoldDB" id="A0A517T6S2"/>
<evidence type="ECO:0000313" key="1">
    <source>
        <dbReference type="EMBL" id="QDT64057.1"/>
    </source>
</evidence>
<dbReference type="Proteomes" id="UP000319976">
    <property type="component" value="Chromosome"/>
</dbReference>
<accession>A0A517T6S2</accession>
<keyword evidence="2" id="KW-1185">Reference proteome</keyword>
<name>A0A517T6S2_9PLAN</name>
<dbReference type="KEGG" id="chya:V22_12870"/>
<reference evidence="1 2" key="1">
    <citation type="submission" date="2019-02" db="EMBL/GenBank/DDBJ databases">
        <title>Deep-cultivation of Planctomycetes and their phenomic and genomic characterization uncovers novel biology.</title>
        <authorList>
            <person name="Wiegand S."/>
            <person name="Jogler M."/>
            <person name="Boedeker C."/>
            <person name="Pinto D."/>
            <person name="Vollmers J."/>
            <person name="Rivas-Marin E."/>
            <person name="Kohn T."/>
            <person name="Peeters S.H."/>
            <person name="Heuer A."/>
            <person name="Rast P."/>
            <person name="Oberbeckmann S."/>
            <person name="Bunk B."/>
            <person name="Jeske O."/>
            <person name="Meyerdierks A."/>
            <person name="Storesund J.E."/>
            <person name="Kallscheuer N."/>
            <person name="Luecker S."/>
            <person name="Lage O.M."/>
            <person name="Pohl T."/>
            <person name="Merkel B.J."/>
            <person name="Hornburger P."/>
            <person name="Mueller R.-W."/>
            <person name="Bruemmer F."/>
            <person name="Labrenz M."/>
            <person name="Spormann A.M."/>
            <person name="Op den Camp H."/>
            <person name="Overmann J."/>
            <person name="Amann R."/>
            <person name="Jetten M.S.M."/>
            <person name="Mascher T."/>
            <person name="Medema M.H."/>
            <person name="Devos D.P."/>
            <person name="Kaster A.-K."/>
            <person name="Ovreas L."/>
            <person name="Rohde M."/>
            <person name="Galperin M.Y."/>
            <person name="Jogler C."/>
        </authorList>
    </citation>
    <scope>NUCLEOTIDE SEQUENCE [LARGE SCALE GENOMIC DNA]</scope>
    <source>
        <strain evidence="1 2">V22</strain>
    </source>
</reference>
<sequence length="292" mass="32717">MQNPNPLPTELFTRVAVGCLWATTLILSYGCAQNAAAQELSSAVEVLNATRERLDTYDSLRARIIEQVQVGSARYQAEGSYAQARGNRIRVELEVLSGNIPGSLLQVCDGDILWSTYHTGDVKRVVRRDVREILRVAKDRGPSVNNILISELGLGGLPAMLAAIQQFNDFEPLESVELKDKDFYHIKGRWKAGLVEEWTKPAGGTAPQAIHIPDFVEVFVEKEQMFPYRVRYWKIDPSSKQRFPLLTIDLRDIVVNSTINPADFAYVPADGVEVQNLTNWYLNRMQGNPGAQ</sequence>
<evidence type="ECO:0000313" key="2">
    <source>
        <dbReference type="Proteomes" id="UP000319976"/>
    </source>
</evidence>
<protein>
    <submittedName>
        <fullName evidence="1">Uncharacterized protein</fullName>
    </submittedName>
</protein>